<evidence type="ECO:0000256" key="12">
    <source>
        <dbReference type="SAM" id="Phobius"/>
    </source>
</evidence>
<evidence type="ECO:0000256" key="4">
    <source>
        <dbReference type="ARBA" id="ARBA00022737"/>
    </source>
</evidence>
<keyword evidence="2" id="KW-0723">Serine/threonine-protein kinase</keyword>
<keyword evidence="16" id="KW-1185">Reference proteome</keyword>
<evidence type="ECO:0000259" key="13">
    <source>
        <dbReference type="PROSITE" id="PS50011"/>
    </source>
</evidence>
<dbReference type="PANTHER" id="PTHR43289">
    <property type="entry name" value="MITOGEN-ACTIVATED PROTEIN KINASE KINASE KINASE 20-RELATED"/>
    <property type="match status" value="1"/>
</dbReference>
<evidence type="ECO:0000256" key="10">
    <source>
        <dbReference type="PROSITE-ProRule" id="PRU10141"/>
    </source>
</evidence>
<name>A0A841E778_9ACTN</name>
<comment type="caution">
    <text evidence="15">The sequence shown here is derived from an EMBL/GenBank/DDBJ whole genome shotgun (WGS) entry which is preliminary data.</text>
</comment>
<dbReference type="Gene3D" id="3.30.200.20">
    <property type="entry name" value="Phosphorylase Kinase, domain 1"/>
    <property type="match status" value="1"/>
</dbReference>
<dbReference type="NCBIfam" id="NF033483">
    <property type="entry name" value="PknB_PASTA_kin"/>
    <property type="match status" value="1"/>
</dbReference>
<feature type="compositionally biased region" description="Polar residues" evidence="11">
    <location>
        <begin position="363"/>
        <end position="374"/>
    </location>
</feature>
<keyword evidence="12" id="KW-0812">Transmembrane</keyword>
<dbReference type="SUPFAM" id="SSF56112">
    <property type="entry name" value="Protein kinase-like (PK-like)"/>
    <property type="match status" value="1"/>
</dbReference>
<proteinExistence type="predicted"/>
<feature type="compositionally biased region" description="Acidic residues" evidence="11">
    <location>
        <begin position="555"/>
        <end position="567"/>
    </location>
</feature>
<gene>
    <name evidence="15" type="ORF">HNR25_002617</name>
</gene>
<dbReference type="InterPro" id="IPR005543">
    <property type="entry name" value="PASTA_dom"/>
</dbReference>
<sequence>MSQPRLLGGRYELDELIGRGGMAEVYRARDLRLDRMVAVKMLRHDMARDHTFQERFRREAQSAASLNHPSIIAVYDTGEDMVDGLAIPFIIMEHVDGRTLKELLDDDRRLLPERCAEVTDGILRALEYSHQNAIVHRDIKPANVMLTRQAEVKVMDFGIARAMNDNQATMTQTSQVIGTAQYLSPEQARGERVDARSDIYSTGCVLYELLTGRPPFEGDSPVSIAYQHVREEPVPPSQADPEIPAWLEQITLRAMTKDRDRRYQTAEEMRQDIQRGLQGMTTEAGTMAMAAAGATSSLPPVDDRGRGDYDDYDDGYDDRREGRGGRTALWVLLGIAVVTALAFTLWLVRPDPAETMEIPDVQGMSQSEAEQSLDQRGFENVSAEEENHDEIGEGDAIGTEPAAGEERAATSDITLLISSGPGSAEIPNVVGQDRDGASQTLQEAGFEVGDTSEEASASYPEGQVVRTSPPGGQSADPGSRIDLVISSGPEQVAVPDLSEMTREEAEGALSDAGLNGDFQEESSEDVEPGRVTRQEPGGGTEVDPESSVTVWVATEPEDDEDEGEESPPETPPTTPEGDGNETPDDWQSDLPWPPDQE</sequence>
<dbReference type="GO" id="GO:0004674">
    <property type="term" value="F:protein serine/threonine kinase activity"/>
    <property type="evidence" value="ECO:0007669"/>
    <property type="project" value="UniProtKB-KW"/>
</dbReference>
<dbReference type="Gene3D" id="3.30.10.20">
    <property type="match status" value="3"/>
</dbReference>
<dbReference type="SMART" id="SM00740">
    <property type="entry name" value="PASTA"/>
    <property type="match status" value="3"/>
</dbReference>
<dbReference type="AlphaFoldDB" id="A0A841E778"/>
<dbReference type="CDD" id="cd14014">
    <property type="entry name" value="STKc_PknB_like"/>
    <property type="match status" value="1"/>
</dbReference>
<organism evidence="15 16">
    <name type="scientific">Streptomonospora salina</name>
    <dbReference type="NCBI Taxonomy" id="104205"/>
    <lineage>
        <taxon>Bacteria</taxon>
        <taxon>Bacillati</taxon>
        <taxon>Actinomycetota</taxon>
        <taxon>Actinomycetes</taxon>
        <taxon>Streptosporangiales</taxon>
        <taxon>Nocardiopsidaceae</taxon>
        <taxon>Streptomonospora</taxon>
    </lineage>
</organism>
<evidence type="ECO:0000256" key="9">
    <source>
        <dbReference type="ARBA" id="ARBA00048679"/>
    </source>
</evidence>
<dbReference type="PROSITE" id="PS00108">
    <property type="entry name" value="PROTEIN_KINASE_ST"/>
    <property type="match status" value="1"/>
</dbReference>
<dbReference type="SMART" id="SM00220">
    <property type="entry name" value="S_TKc"/>
    <property type="match status" value="1"/>
</dbReference>
<dbReference type="Pfam" id="PF03793">
    <property type="entry name" value="PASTA"/>
    <property type="match status" value="3"/>
</dbReference>
<evidence type="ECO:0000256" key="2">
    <source>
        <dbReference type="ARBA" id="ARBA00022527"/>
    </source>
</evidence>
<dbReference type="Pfam" id="PF00069">
    <property type="entry name" value="Pkinase"/>
    <property type="match status" value="1"/>
</dbReference>
<comment type="catalytic activity">
    <reaction evidence="9">
        <text>L-seryl-[protein] + ATP = O-phospho-L-seryl-[protein] + ADP + H(+)</text>
        <dbReference type="Rhea" id="RHEA:17989"/>
        <dbReference type="Rhea" id="RHEA-COMP:9863"/>
        <dbReference type="Rhea" id="RHEA-COMP:11604"/>
        <dbReference type="ChEBI" id="CHEBI:15378"/>
        <dbReference type="ChEBI" id="CHEBI:29999"/>
        <dbReference type="ChEBI" id="CHEBI:30616"/>
        <dbReference type="ChEBI" id="CHEBI:83421"/>
        <dbReference type="ChEBI" id="CHEBI:456216"/>
        <dbReference type="EC" id="2.7.11.1"/>
    </reaction>
</comment>
<accession>A0A841E778</accession>
<dbReference type="InterPro" id="IPR008271">
    <property type="entry name" value="Ser/Thr_kinase_AS"/>
</dbReference>
<feature type="domain" description="PASTA" evidence="14">
    <location>
        <begin position="420"/>
        <end position="487"/>
    </location>
</feature>
<feature type="domain" description="PASTA" evidence="14">
    <location>
        <begin position="488"/>
        <end position="554"/>
    </location>
</feature>
<evidence type="ECO:0000256" key="3">
    <source>
        <dbReference type="ARBA" id="ARBA00022679"/>
    </source>
</evidence>
<dbReference type="InterPro" id="IPR017441">
    <property type="entry name" value="Protein_kinase_ATP_BS"/>
</dbReference>
<dbReference type="PROSITE" id="PS50011">
    <property type="entry name" value="PROTEIN_KINASE_DOM"/>
    <property type="match status" value="1"/>
</dbReference>
<dbReference type="InterPro" id="IPR011009">
    <property type="entry name" value="Kinase-like_dom_sf"/>
</dbReference>
<feature type="transmembrane region" description="Helical" evidence="12">
    <location>
        <begin position="328"/>
        <end position="348"/>
    </location>
</feature>
<dbReference type="PROSITE" id="PS51178">
    <property type="entry name" value="PASTA"/>
    <property type="match status" value="3"/>
</dbReference>
<dbReference type="FunFam" id="1.10.510.10:FF:000021">
    <property type="entry name" value="Serine/threonine protein kinase"/>
    <property type="match status" value="1"/>
</dbReference>
<dbReference type="GO" id="GO:0005524">
    <property type="term" value="F:ATP binding"/>
    <property type="evidence" value="ECO:0007669"/>
    <property type="project" value="UniProtKB-UniRule"/>
</dbReference>
<evidence type="ECO:0000256" key="11">
    <source>
        <dbReference type="SAM" id="MobiDB-lite"/>
    </source>
</evidence>
<dbReference type="InterPro" id="IPR000719">
    <property type="entry name" value="Prot_kinase_dom"/>
</dbReference>
<feature type="binding site" evidence="10">
    <location>
        <position position="40"/>
    </location>
    <ligand>
        <name>ATP</name>
        <dbReference type="ChEBI" id="CHEBI:30616"/>
    </ligand>
</feature>
<dbReference type="Proteomes" id="UP000578077">
    <property type="component" value="Unassembled WGS sequence"/>
</dbReference>
<keyword evidence="5 10" id="KW-0547">Nucleotide-binding</keyword>
<evidence type="ECO:0000313" key="15">
    <source>
        <dbReference type="EMBL" id="MBB5998866.1"/>
    </source>
</evidence>
<comment type="catalytic activity">
    <reaction evidence="8">
        <text>L-threonyl-[protein] + ATP = O-phospho-L-threonyl-[protein] + ADP + H(+)</text>
        <dbReference type="Rhea" id="RHEA:46608"/>
        <dbReference type="Rhea" id="RHEA-COMP:11060"/>
        <dbReference type="Rhea" id="RHEA-COMP:11605"/>
        <dbReference type="ChEBI" id="CHEBI:15378"/>
        <dbReference type="ChEBI" id="CHEBI:30013"/>
        <dbReference type="ChEBI" id="CHEBI:30616"/>
        <dbReference type="ChEBI" id="CHEBI:61977"/>
        <dbReference type="ChEBI" id="CHEBI:456216"/>
        <dbReference type="EC" id="2.7.11.1"/>
    </reaction>
</comment>
<dbReference type="EMBL" id="JACHLY010000001">
    <property type="protein sequence ID" value="MBB5998866.1"/>
    <property type="molecule type" value="Genomic_DNA"/>
</dbReference>
<dbReference type="Gene3D" id="1.10.510.10">
    <property type="entry name" value="Transferase(Phosphotransferase) domain 1"/>
    <property type="match status" value="1"/>
</dbReference>
<evidence type="ECO:0000259" key="14">
    <source>
        <dbReference type="PROSITE" id="PS51178"/>
    </source>
</evidence>
<keyword evidence="6 15" id="KW-0418">Kinase</keyword>
<feature type="region of interest" description="Disordered" evidence="11">
    <location>
        <begin position="294"/>
        <end position="320"/>
    </location>
</feature>
<evidence type="ECO:0000256" key="1">
    <source>
        <dbReference type="ARBA" id="ARBA00012513"/>
    </source>
</evidence>
<evidence type="ECO:0000256" key="6">
    <source>
        <dbReference type="ARBA" id="ARBA00022777"/>
    </source>
</evidence>
<evidence type="ECO:0000256" key="7">
    <source>
        <dbReference type="ARBA" id="ARBA00022840"/>
    </source>
</evidence>
<feature type="domain" description="PASTA" evidence="14">
    <location>
        <begin position="352"/>
        <end position="419"/>
    </location>
</feature>
<dbReference type="EC" id="2.7.11.1" evidence="1"/>
<keyword evidence="12" id="KW-1133">Transmembrane helix</keyword>
<feature type="domain" description="Protein kinase" evidence="13">
    <location>
        <begin position="11"/>
        <end position="277"/>
    </location>
</feature>
<feature type="region of interest" description="Disordered" evidence="11">
    <location>
        <begin position="444"/>
        <end position="597"/>
    </location>
</feature>
<dbReference type="PANTHER" id="PTHR43289:SF6">
    <property type="entry name" value="SERINE_THREONINE-PROTEIN KINASE NEKL-3"/>
    <property type="match status" value="1"/>
</dbReference>
<dbReference type="RefSeq" id="WP_184635411.1">
    <property type="nucleotide sequence ID" value="NZ_BAABKT010000043.1"/>
</dbReference>
<evidence type="ECO:0000313" key="16">
    <source>
        <dbReference type="Proteomes" id="UP000578077"/>
    </source>
</evidence>
<evidence type="ECO:0000256" key="8">
    <source>
        <dbReference type="ARBA" id="ARBA00047899"/>
    </source>
</evidence>
<dbReference type="FunFam" id="3.30.200.20:FF:000035">
    <property type="entry name" value="Serine/threonine protein kinase Stk1"/>
    <property type="match status" value="1"/>
</dbReference>
<keyword evidence="4" id="KW-0677">Repeat</keyword>
<keyword evidence="12" id="KW-0472">Membrane</keyword>
<dbReference type="GO" id="GO:0045717">
    <property type="term" value="P:negative regulation of fatty acid biosynthetic process"/>
    <property type="evidence" value="ECO:0007669"/>
    <property type="project" value="UniProtKB-ARBA"/>
</dbReference>
<dbReference type="PROSITE" id="PS00107">
    <property type="entry name" value="PROTEIN_KINASE_ATP"/>
    <property type="match status" value="1"/>
</dbReference>
<evidence type="ECO:0000256" key="5">
    <source>
        <dbReference type="ARBA" id="ARBA00022741"/>
    </source>
</evidence>
<keyword evidence="3 15" id="KW-0808">Transferase</keyword>
<reference evidence="15 16" key="1">
    <citation type="submission" date="2020-08" db="EMBL/GenBank/DDBJ databases">
        <title>Sequencing the genomes of 1000 actinobacteria strains.</title>
        <authorList>
            <person name="Klenk H.-P."/>
        </authorList>
    </citation>
    <scope>NUCLEOTIDE SEQUENCE [LARGE SCALE GENOMIC DNA]</scope>
    <source>
        <strain evidence="15 16">DSM 44593</strain>
    </source>
</reference>
<keyword evidence="7 10" id="KW-0067">ATP-binding</keyword>
<feature type="compositionally biased region" description="Acidic residues" evidence="11">
    <location>
        <begin position="578"/>
        <end position="587"/>
    </location>
</feature>
<protein>
    <recommendedName>
        <fullName evidence="1">non-specific serine/threonine protein kinase</fullName>
        <ecNumber evidence="1">2.7.11.1</ecNumber>
    </recommendedName>
</protein>
<dbReference type="CDD" id="cd06577">
    <property type="entry name" value="PASTA_pknB"/>
    <property type="match status" value="3"/>
</dbReference>
<feature type="region of interest" description="Disordered" evidence="11">
    <location>
        <begin position="357"/>
        <end position="407"/>
    </location>
</feature>